<dbReference type="EMBL" id="JAUDEA010000005">
    <property type="protein sequence ID" value="MDM8271011.1"/>
    <property type="molecule type" value="Genomic_DNA"/>
</dbReference>
<evidence type="ECO:0000256" key="3">
    <source>
        <dbReference type="ARBA" id="ARBA00005842"/>
    </source>
</evidence>
<keyword evidence="7 10" id="KW-0067">ATP-binding</keyword>
<comment type="caution">
    <text evidence="10">Lacks conserved residue(s) required for the propagation of feature annotation.</text>
</comment>
<feature type="site" description="Interaction with substrate tRNA" evidence="10">
    <location>
        <position position="123"/>
    </location>
</feature>
<evidence type="ECO:0000256" key="4">
    <source>
        <dbReference type="ARBA" id="ARBA00022679"/>
    </source>
</evidence>
<evidence type="ECO:0000256" key="1">
    <source>
        <dbReference type="ARBA" id="ARBA00001946"/>
    </source>
</evidence>
<feature type="binding site" evidence="10">
    <location>
        <begin position="10"/>
        <end position="17"/>
    </location>
    <ligand>
        <name>ATP</name>
        <dbReference type="ChEBI" id="CHEBI:30616"/>
    </ligand>
</feature>
<comment type="function">
    <text evidence="2 10 12">Catalyzes the transfer of a dimethylallyl group onto the adenine at position 37 in tRNAs that read codons beginning with uridine, leading to the formation of N6-(dimethylallyl)adenosine (i(6)A).</text>
</comment>
<dbReference type="Gene3D" id="1.10.20.140">
    <property type="match status" value="1"/>
</dbReference>
<dbReference type="PANTHER" id="PTHR11088">
    <property type="entry name" value="TRNA DIMETHYLALLYLTRANSFERASE"/>
    <property type="match status" value="1"/>
</dbReference>
<feature type="binding site" evidence="10">
    <location>
        <begin position="12"/>
        <end position="17"/>
    </location>
    <ligand>
        <name>substrate</name>
    </ligand>
</feature>
<comment type="similarity">
    <text evidence="3 10 13">Belongs to the IPP transferase family.</text>
</comment>
<evidence type="ECO:0000256" key="7">
    <source>
        <dbReference type="ARBA" id="ARBA00022840"/>
    </source>
</evidence>
<reference evidence="15" key="2">
    <citation type="submission" date="2023-06" db="EMBL/GenBank/DDBJ databases">
        <title>Identification and characterization of horizontal gene transfer across gut microbiota members of farm animals based on homology search.</title>
        <authorList>
            <person name="Zeman M."/>
            <person name="Kubasova T."/>
            <person name="Jahodarova E."/>
            <person name="Nykrynova M."/>
            <person name="Rychlik I."/>
        </authorList>
    </citation>
    <scope>NUCLEOTIDE SEQUENCE [LARGE SCALE GENOMIC DNA]</scope>
    <source>
        <strain evidence="15">153_Feed</strain>
    </source>
</reference>
<evidence type="ECO:0000256" key="13">
    <source>
        <dbReference type="RuleBase" id="RU003785"/>
    </source>
</evidence>
<dbReference type="NCBIfam" id="TIGR00174">
    <property type="entry name" value="miaA"/>
    <property type="match status" value="1"/>
</dbReference>
<dbReference type="InterPro" id="IPR027417">
    <property type="entry name" value="P-loop_NTPase"/>
</dbReference>
<dbReference type="HAMAP" id="MF_00185">
    <property type="entry name" value="IPP_trans"/>
    <property type="match status" value="1"/>
</dbReference>
<keyword evidence="15" id="KW-1185">Reference proteome</keyword>
<dbReference type="Pfam" id="PF01715">
    <property type="entry name" value="IPPT"/>
    <property type="match status" value="1"/>
</dbReference>
<name>A0ABT7V4V0_9ACTN</name>
<keyword evidence="6 10" id="KW-0547">Nucleotide-binding</keyword>
<evidence type="ECO:0000313" key="15">
    <source>
        <dbReference type="Proteomes" id="UP001529256"/>
    </source>
</evidence>
<organism evidence="14 15">
    <name type="scientific">Thermophilibacter provencensis</name>
    <dbReference type="NCBI Taxonomy" id="1852386"/>
    <lineage>
        <taxon>Bacteria</taxon>
        <taxon>Bacillati</taxon>
        <taxon>Actinomycetota</taxon>
        <taxon>Coriobacteriia</taxon>
        <taxon>Coriobacteriales</taxon>
        <taxon>Atopobiaceae</taxon>
        <taxon>Thermophilibacter</taxon>
    </lineage>
</organism>
<dbReference type="EC" id="2.5.1.75" evidence="10"/>
<evidence type="ECO:0000256" key="5">
    <source>
        <dbReference type="ARBA" id="ARBA00022694"/>
    </source>
</evidence>
<protein>
    <recommendedName>
        <fullName evidence="10">tRNA dimethylallyltransferase</fullName>
        <ecNumber evidence="10">2.5.1.75</ecNumber>
    </recommendedName>
    <alternativeName>
        <fullName evidence="10">Dimethylallyl diphosphate:tRNA dimethylallyltransferase</fullName>
        <shortName evidence="10">DMAPP:tRNA dimethylallyltransferase</shortName>
        <shortName evidence="10">DMATase</shortName>
    </alternativeName>
    <alternativeName>
        <fullName evidence="10">Isopentenyl-diphosphate:tRNA isopentenyltransferase</fullName>
        <shortName evidence="10">IPP transferase</shortName>
        <shortName evidence="10">IPPT</shortName>
        <shortName evidence="10">IPTase</shortName>
    </alternativeName>
</protein>
<evidence type="ECO:0000256" key="9">
    <source>
        <dbReference type="ARBA" id="ARBA00049563"/>
    </source>
</evidence>
<accession>A0ABT7V4V0</accession>
<gene>
    <name evidence="10 14" type="primary">miaA</name>
    <name evidence="14" type="ORF">QUW25_04915</name>
</gene>
<keyword evidence="4 10" id="KW-0808">Transferase</keyword>
<comment type="catalytic activity">
    <reaction evidence="9 10 11">
        <text>adenosine(37) in tRNA + dimethylallyl diphosphate = N(6)-dimethylallyladenosine(37) in tRNA + diphosphate</text>
        <dbReference type="Rhea" id="RHEA:26482"/>
        <dbReference type="Rhea" id="RHEA-COMP:10162"/>
        <dbReference type="Rhea" id="RHEA-COMP:10375"/>
        <dbReference type="ChEBI" id="CHEBI:33019"/>
        <dbReference type="ChEBI" id="CHEBI:57623"/>
        <dbReference type="ChEBI" id="CHEBI:74411"/>
        <dbReference type="ChEBI" id="CHEBI:74415"/>
        <dbReference type="EC" id="2.5.1.75"/>
    </reaction>
</comment>
<dbReference type="PANTHER" id="PTHR11088:SF60">
    <property type="entry name" value="TRNA DIMETHYLALLYLTRANSFERASE"/>
    <property type="match status" value="1"/>
</dbReference>
<evidence type="ECO:0000256" key="11">
    <source>
        <dbReference type="RuleBase" id="RU003783"/>
    </source>
</evidence>
<comment type="caution">
    <text evidence="14">The sequence shown here is derived from an EMBL/GenBank/DDBJ whole genome shotgun (WGS) entry which is preliminary data.</text>
</comment>
<dbReference type="InterPro" id="IPR018022">
    <property type="entry name" value="IPT"/>
</dbReference>
<keyword evidence="5 10" id="KW-0819">tRNA processing</keyword>
<reference evidence="14 15" key="3">
    <citation type="submission" date="2023-06" db="EMBL/GenBank/DDBJ databases">
        <authorList>
            <person name="Zeman M."/>
            <person name="Kubasova T."/>
            <person name="Jahodarova E."/>
            <person name="Nykrynova M."/>
            <person name="Rychlik I."/>
        </authorList>
    </citation>
    <scope>NUCLEOTIDE SEQUENCE [LARGE SCALE GENOMIC DNA]</scope>
    <source>
        <strain evidence="14 15">153_Feed</strain>
    </source>
</reference>
<dbReference type="SUPFAM" id="SSF52540">
    <property type="entry name" value="P-loop containing nucleoside triphosphate hydrolases"/>
    <property type="match status" value="2"/>
</dbReference>
<evidence type="ECO:0000256" key="10">
    <source>
        <dbReference type="HAMAP-Rule" id="MF_00185"/>
    </source>
</evidence>
<dbReference type="Proteomes" id="UP001529256">
    <property type="component" value="Unassembled WGS sequence"/>
</dbReference>
<proteinExistence type="inferred from homology"/>
<dbReference type="GO" id="GO:0052381">
    <property type="term" value="F:tRNA dimethylallyltransferase activity"/>
    <property type="evidence" value="ECO:0007669"/>
    <property type="project" value="UniProtKB-EC"/>
</dbReference>
<dbReference type="Gene3D" id="3.40.50.300">
    <property type="entry name" value="P-loop containing nucleotide triphosphate hydrolases"/>
    <property type="match status" value="1"/>
</dbReference>
<keyword evidence="8 10" id="KW-0460">Magnesium</keyword>
<feature type="site" description="Interaction with substrate tRNA" evidence="10">
    <location>
        <position position="100"/>
    </location>
</feature>
<evidence type="ECO:0000256" key="8">
    <source>
        <dbReference type="ARBA" id="ARBA00022842"/>
    </source>
</evidence>
<evidence type="ECO:0000256" key="2">
    <source>
        <dbReference type="ARBA" id="ARBA00003213"/>
    </source>
</evidence>
<comment type="subunit">
    <text evidence="10">Monomer.</text>
</comment>
<dbReference type="InterPro" id="IPR039657">
    <property type="entry name" value="Dimethylallyltransferase"/>
</dbReference>
<evidence type="ECO:0000256" key="12">
    <source>
        <dbReference type="RuleBase" id="RU003784"/>
    </source>
</evidence>
<sequence>MPGPVACIVGPTASGKSALAELVAAKLDSEVISVDAMQVYLGMDIGTAKTPAHERRVPLRMVDVANPTESFSVSLFQTQARACVDELLSAGRTPVLCGGTGLYLNAVIDDMSFPSGEKDGELRASYERQLEELGPQGLHDLLASRDPRSAELIHPNNSRRVVRALEMLDEGVSYAQHHEGLHRRKARYDARIWGLTMDRERLYARIDARVDKMVRDGLVDEVRALAQQGLTSDHTAGQAIGYKEILDALSGELSLDEAIELIKRRSRRYAKRQLSWFRHDGRVQWINLDELDLEQAMERIADDLSGGARA</sequence>
<evidence type="ECO:0000256" key="6">
    <source>
        <dbReference type="ARBA" id="ARBA00022741"/>
    </source>
</evidence>
<evidence type="ECO:0000313" key="14">
    <source>
        <dbReference type="EMBL" id="MDM8271011.1"/>
    </source>
</evidence>
<reference evidence="14 15" key="1">
    <citation type="submission" date="2023-06" db="EMBL/GenBank/DDBJ databases">
        <title>Identification and characterization of horizontal gene transfer across gut microbiota members of farm animals based on homology search.</title>
        <authorList>
            <person name="Schwarzerova J."/>
            <person name="Nykrynova M."/>
            <person name="Jureckova K."/>
            <person name="Cejkova D."/>
            <person name="Rychlik I."/>
        </authorList>
    </citation>
    <scope>NUCLEOTIDE SEQUENCE [LARGE SCALE GENOMIC DNA]</scope>
    <source>
        <strain evidence="14 15">153_Feed</strain>
    </source>
</reference>
<comment type="cofactor">
    <cofactor evidence="1 10">
        <name>Mg(2+)</name>
        <dbReference type="ChEBI" id="CHEBI:18420"/>
    </cofactor>
</comment>